<dbReference type="AlphaFoldDB" id="A0A4Y7R8R3"/>
<accession>A0A4Y7R8R3</accession>
<sequence>MGNLDVLPALDSAQGNCTCFYLGYEWARRCRNHIVRLMGYMALGCESYTAPPGFTQGFCRRRVHRTPHRLDPGGNSHTGPTKSYNLLPPRPFDISRDLAGNKIRSAYHHPIVRPIRTSDIVFGGLQQVA</sequence>
<name>A0A4Y7R8R3_COPMI</name>
<reference evidence="2 3" key="1">
    <citation type="journal article" date="2019" name="Nat. Ecol. Evol.">
        <title>Megaphylogeny resolves global patterns of mushroom evolution.</title>
        <authorList>
            <person name="Varga T."/>
            <person name="Krizsan K."/>
            <person name="Foldi C."/>
            <person name="Dima B."/>
            <person name="Sanchez-Garcia M."/>
            <person name="Sanchez-Ramirez S."/>
            <person name="Szollosi G.J."/>
            <person name="Szarkandi J.G."/>
            <person name="Papp V."/>
            <person name="Albert L."/>
            <person name="Andreopoulos W."/>
            <person name="Angelini C."/>
            <person name="Antonin V."/>
            <person name="Barry K.W."/>
            <person name="Bougher N.L."/>
            <person name="Buchanan P."/>
            <person name="Buyck B."/>
            <person name="Bense V."/>
            <person name="Catcheside P."/>
            <person name="Chovatia M."/>
            <person name="Cooper J."/>
            <person name="Damon W."/>
            <person name="Desjardin D."/>
            <person name="Finy P."/>
            <person name="Geml J."/>
            <person name="Haridas S."/>
            <person name="Hughes K."/>
            <person name="Justo A."/>
            <person name="Karasinski D."/>
            <person name="Kautmanova I."/>
            <person name="Kiss B."/>
            <person name="Kocsube S."/>
            <person name="Kotiranta H."/>
            <person name="LaButti K.M."/>
            <person name="Lechner B.E."/>
            <person name="Liimatainen K."/>
            <person name="Lipzen A."/>
            <person name="Lukacs Z."/>
            <person name="Mihaltcheva S."/>
            <person name="Morgado L.N."/>
            <person name="Niskanen T."/>
            <person name="Noordeloos M.E."/>
            <person name="Ohm R.A."/>
            <person name="Ortiz-Santana B."/>
            <person name="Ovrebo C."/>
            <person name="Racz N."/>
            <person name="Riley R."/>
            <person name="Savchenko A."/>
            <person name="Shiryaev A."/>
            <person name="Soop K."/>
            <person name="Spirin V."/>
            <person name="Szebenyi C."/>
            <person name="Tomsovsky M."/>
            <person name="Tulloss R.E."/>
            <person name="Uehling J."/>
            <person name="Grigoriev I.V."/>
            <person name="Vagvolgyi C."/>
            <person name="Papp T."/>
            <person name="Martin F.M."/>
            <person name="Miettinen O."/>
            <person name="Hibbett D.S."/>
            <person name="Nagy L.G."/>
        </authorList>
    </citation>
    <scope>NUCLEOTIDE SEQUENCE [LARGE SCALE GENOMIC DNA]</scope>
    <source>
        <strain evidence="2 3">FP101781</strain>
    </source>
</reference>
<evidence type="ECO:0000256" key="1">
    <source>
        <dbReference type="SAM" id="MobiDB-lite"/>
    </source>
</evidence>
<evidence type="ECO:0000313" key="3">
    <source>
        <dbReference type="Proteomes" id="UP000298030"/>
    </source>
</evidence>
<dbReference type="Proteomes" id="UP000298030">
    <property type="component" value="Unassembled WGS sequence"/>
</dbReference>
<gene>
    <name evidence="2" type="ORF">FA13DRAFT_1281856</name>
</gene>
<dbReference type="EMBL" id="QPFP01000620">
    <property type="protein sequence ID" value="TEB05109.1"/>
    <property type="molecule type" value="Genomic_DNA"/>
</dbReference>
<feature type="compositionally biased region" description="Polar residues" evidence="1">
    <location>
        <begin position="75"/>
        <end position="84"/>
    </location>
</feature>
<feature type="region of interest" description="Disordered" evidence="1">
    <location>
        <begin position="67"/>
        <end position="86"/>
    </location>
</feature>
<evidence type="ECO:0000313" key="2">
    <source>
        <dbReference type="EMBL" id="TEB05109.1"/>
    </source>
</evidence>
<comment type="caution">
    <text evidence="2">The sequence shown here is derived from an EMBL/GenBank/DDBJ whole genome shotgun (WGS) entry which is preliminary data.</text>
</comment>
<proteinExistence type="predicted"/>
<keyword evidence="3" id="KW-1185">Reference proteome</keyword>
<organism evidence="2 3">
    <name type="scientific">Coprinellus micaceus</name>
    <name type="common">Glistening ink-cap mushroom</name>
    <name type="synonym">Coprinus micaceus</name>
    <dbReference type="NCBI Taxonomy" id="71717"/>
    <lineage>
        <taxon>Eukaryota</taxon>
        <taxon>Fungi</taxon>
        <taxon>Dikarya</taxon>
        <taxon>Basidiomycota</taxon>
        <taxon>Agaricomycotina</taxon>
        <taxon>Agaricomycetes</taxon>
        <taxon>Agaricomycetidae</taxon>
        <taxon>Agaricales</taxon>
        <taxon>Agaricineae</taxon>
        <taxon>Psathyrellaceae</taxon>
        <taxon>Coprinellus</taxon>
    </lineage>
</organism>
<protein>
    <submittedName>
        <fullName evidence="2">Uncharacterized protein</fullName>
    </submittedName>
</protein>